<proteinExistence type="predicted"/>
<dbReference type="Gene3D" id="2.60.120.620">
    <property type="entry name" value="q2cbj1_9rhob like domain"/>
    <property type="match status" value="1"/>
</dbReference>
<dbReference type="GO" id="GO:0016706">
    <property type="term" value="F:2-oxoglutarate-dependent dioxygenase activity"/>
    <property type="evidence" value="ECO:0007669"/>
    <property type="project" value="UniProtKB-ARBA"/>
</dbReference>
<accession>A0A6B1DPP0</accession>
<comment type="caution">
    <text evidence="1">The sequence shown here is derived from an EMBL/GenBank/DDBJ whole genome shotgun (WGS) entry which is preliminary data.</text>
</comment>
<reference evidence="1" key="1">
    <citation type="submission" date="2019-09" db="EMBL/GenBank/DDBJ databases">
        <title>Characterisation of the sponge microbiome using genome-centric metagenomics.</title>
        <authorList>
            <person name="Engelberts J.P."/>
            <person name="Robbins S.J."/>
            <person name="De Goeij J.M."/>
            <person name="Aranda M."/>
            <person name="Bell S.C."/>
            <person name="Webster N.S."/>
        </authorList>
    </citation>
    <scope>NUCLEOTIDE SEQUENCE</scope>
    <source>
        <strain evidence="1">SB0662_bin_9</strain>
    </source>
</reference>
<name>A0A6B1DPP0_9CHLR</name>
<keyword evidence="1" id="KW-0560">Oxidoreductase</keyword>
<dbReference type="EMBL" id="VXPY01000018">
    <property type="protein sequence ID" value="MYD89398.1"/>
    <property type="molecule type" value="Genomic_DNA"/>
</dbReference>
<dbReference type="PANTHER" id="PTHR40128">
    <property type="entry name" value="EXPRESSED PROTEIN"/>
    <property type="match status" value="1"/>
</dbReference>
<dbReference type="InterPro" id="IPR008775">
    <property type="entry name" value="Phytyl_CoA_dOase-like"/>
</dbReference>
<evidence type="ECO:0000313" key="1">
    <source>
        <dbReference type="EMBL" id="MYD89398.1"/>
    </source>
</evidence>
<protein>
    <submittedName>
        <fullName evidence="1">Phytanoyl-CoA dioxygenase</fullName>
    </submittedName>
</protein>
<organism evidence="1">
    <name type="scientific">Caldilineaceae bacterium SB0662_bin_9</name>
    <dbReference type="NCBI Taxonomy" id="2605258"/>
    <lineage>
        <taxon>Bacteria</taxon>
        <taxon>Bacillati</taxon>
        <taxon>Chloroflexota</taxon>
        <taxon>Caldilineae</taxon>
        <taxon>Caldilineales</taxon>
        <taxon>Caldilineaceae</taxon>
    </lineage>
</organism>
<sequence>MTGAAARPIIIVCARSSTAAPSIHSERARRTGMLSEARYHRGIPLEMSDETFGDLRVSADIAEDGPALRKRLAEDGYLYLPGYLDRELVLEARRGELQLFHDLGYLDPDQPLMDGVVSEQYRGEAANPYGEPELQKSTKRNQALRNVLHDGRMIEFYRMLFEEKVRAFDFTWHRAKTDSQETASNPHCDIVFMGRGSHRLCTSWTPLGDIPIEMGGLIVLEGSSHLDHVKSTYGTLDVDRYCTNYDDAAEIEDGSKVWQDWVKNGAYNDNAFETRQELGGRWLTTDYEAGDLLVFSMFTMHASMDNHTDRFRLSTDTRYQPASEPVDERWIGDDPIAHGPDGKIGLIC</sequence>
<dbReference type="Pfam" id="PF05721">
    <property type="entry name" value="PhyH"/>
    <property type="match status" value="1"/>
</dbReference>
<dbReference type="AlphaFoldDB" id="A0A6B1DPP0"/>
<gene>
    <name evidence="1" type="ORF">F4Y08_03525</name>
</gene>
<dbReference type="PANTHER" id="PTHR40128:SF1">
    <property type="entry name" value="PHYTANOYL-COA HYDROXYLASE"/>
    <property type="match status" value="1"/>
</dbReference>
<keyword evidence="1" id="KW-0223">Dioxygenase</keyword>
<dbReference type="SUPFAM" id="SSF51197">
    <property type="entry name" value="Clavaminate synthase-like"/>
    <property type="match status" value="1"/>
</dbReference>